<dbReference type="InterPro" id="IPR023174">
    <property type="entry name" value="PDEase_CS"/>
</dbReference>
<evidence type="ECO:0000313" key="15">
    <source>
        <dbReference type="EMBL" id="EHH62493.1"/>
    </source>
</evidence>
<dbReference type="SMART" id="SM00471">
    <property type="entry name" value="HDc"/>
    <property type="match status" value="1"/>
</dbReference>
<feature type="region of interest" description="Disordered" evidence="13">
    <location>
        <begin position="1"/>
        <end position="25"/>
    </location>
</feature>
<dbReference type="FunFam" id="1.10.1300.10:FF:000001">
    <property type="entry name" value="Phosphodiesterase"/>
    <property type="match status" value="1"/>
</dbReference>
<evidence type="ECO:0000256" key="11">
    <source>
        <dbReference type="PIRSR" id="PIRSR623088-3"/>
    </source>
</evidence>
<comment type="cofactor">
    <cofactor evidence="2">
        <name>Zn(2+)</name>
        <dbReference type="ChEBI" id="CHEBI:29105"/>
    </cofactor>
</comment>
<evidence type="ECO:0000256" key="7">
    <source>
        <dbReference type="ARBA" id="ARBA00023149"/>
    </source>
</evidence>
<feature type="binding site" evidence="11">
    <location>
        <position position="471"/>
    </location>
    <ligand>
        <name>Zn(2+)</name>
        <dbReference type="ChEBI" id="CHEBI:29105"/>
        <label>1</label>
    </ligand>
</feature>
<dbReference type="InterPro" id="IPR002073">
    <property type="entry name" value="PDEase_catalytic_dom"/>
</dbReference>
<feature type="active site" description="Proton donor" evidence="9">
    <location>
        <position position="313"/>
    </location>
</feature>
<evidence type="ECO:0000256" key="2">
    <source>
        <dbReference type="ARBA" id="ARBA00001947"/>
    </source>
</evidence>
<dbReference type="CDD" id="cd00077">
    <property type="entry name" value="HDc"/>
    <property type="match status" value="1"/>
</dbReference>
<dbReference type="Gene3D" id="1.10.1300.10">
    <property type="entry name" value="3'5'-cyclic nucleotide phosphodiesterase, catalytic domain"/>
    <property type="match status" value="1"/>
</dbReference>
<proteinExistence type="inferred from homology"/>
<feature type="binding site" evidence="11">
    <location>
        <position position="353"/>
    </location>
    <ligand>
        <name>Zn(2+)</name>
        <dbReference type="ChEBI" id="CHEBI:29105"/>
        <label>1</label>
    </ligand>
</feature>
<dbReference type="PRINTS" id="PR00387">
    <property type="entry name" value="PDIESTERASE1"/>
</dbReference>
<dbReference type="GO" id="GO:0006198">
    <property type="term" value="P:cAMP catabolic process"/>
    <property type="evidence" value="ECO:0007669"/>
    <property type="project" value="UniProtKB-UniPathway"/>
</dbReference>
<dbReference type="PROSITE" id="PS00126">
    <property type="entry name" value="PDEASE_I_1"/>
    <property type="match status" value="1"/>
</dbReference>
<evidence type="ECO:0000256" key="8">
    <source>
        <dbReference type="ARBA" id="ARBA00033681"/>
    </source>
</evidence>
<feature type="compositionally biased region" description="Pro residues" evidence="13">
    <location>
        <begin position="1"/>
        <end position="14"/>
    </location>
</feature>
<dbReference type="PANTHER" id="PTHR11347">
    <property type="entry name" value="CYCLIC NUCLEOTIDE PHOSPHODIESTERASE"/>
    <property type="match status" value="1"/>
</dbReference>
<evidence type="ECO:0000313" key="16">
    <source>
        <dbReference type="Proteomes" id="UP000009130"/>
    </source>
</evidence>
<dbReference type="UniPathway" id="UPA00762">
    <property type="reaction ID" value="UER00747"/>
</dbReference>
<accession>G8F5C9</accession>
<dbReference type="InterPro" id="IPR040844">
    <property type="entry name" value="PDE4_UCR"/>
</dbReference>
<dbReference type="AlphaFoldDB" id="G8F5C9"/>
<dbReference type="Pfam" id="PF00233">
    <property type="entry name" value="PDEase_I"/>
    <property type="match status" value="1"/>
</dbReference>
<dbReference type="GO" id="GO:0007165">
    <property type="term" value="P:signal transduction"/>
    <property type="evidence" value="ECO:0007669"/>
    <property type="project" value="InterPro"/>
</dbReference>
<keyword evidence="6 12" id="KW-0378">Hydrolase</keyword>
<dbReference type="InterPro" id="IPR036971">
    <property type="entry name" value="PDEase_catalytic_dom_sf"/>
</dbReference>
<comment type="cofactor">
    <cofactor evidence="12">
        <name>a divalent metal cation</name>
        <dbReference type="ChEBI" id="CHEBI:60240"/>
    </cofactor>
    <text evidence="12">Binds 2 divalent metal cations per subunit. Site 1 may preferentially bind zinc ions, while site 2 has a preference for magnesium and/or manganese ions.</text>
</comment>
<evidence type="ECO:0000256" key="6">
    <source>
        <dbReference type="ARBA" id="ARBA00022801"/>
    </source>
</evidence>
<dbReference type="PROSITE" id="PS51845">
    <property type="entry name" value="PDEASE_I_2"/>
    <property type="match status" value="1"/>
</dbReference>
<dbReference type="InterPro" id="IPR023088">
    <property type="entry name" value="PDEase"/>
</dbReference>
<comment type="pathway">
    <text evidence="3">Purine metabolism; 3',5'-cyclic AMP degradation; AMP from 3',5'-cyclic AMP: step 1/1.</text>
</comment>
<feature type="binding site" evidence="10">
    <location>
        <position position="522"/>
    </location>
    <ligand>
        <name>AMP</name>
        <dbReference type="ChEBI" id="CHEBI:456215"/>
    </ligand>
</feature>
<evidence type="ECO:0000256" key="3">
    <source>
        <dbReference type="ARBA" id="ARBA00004703"/>
    </source>
</evidence>
<dbReference type="GO" id="GO:0046872">
    <property type="term" value="F:metal ion binding"/>
    <property type="evidence" value="ECO:0007669"/>
    <property type="project" value="UniProtKB-KW"/>
</dbReference>
<dbReference type="InterPro" id="IPR003607">
    <property type="entry name" value="HD/PDEase_dom"/>
</dbReference>
<gene>
    <name evidence="15" type="ORF">EGM_20850</name>
</gene>
<comment type="similarity">
    <text evidence="4">Belongs to the cyclic nucleotide phosphodiesterase family. PDE4 subfamily.</text>
</comment>
<sequence length="605" mass="67975">MQGPPAPAPAPGPSSPRGSPRGPPGLFRKLLVNQSIRLQRRFTVAHPLCFDLENGLSCGRRALDPQSSPGLGRVMQAPVPHTQRRESFLYRSDSDYELSPKAVSRNSSVASDLHGEDMIVTPFAQVKYLFLPSPAEDSWELPFRKDTGQKLALETLDELDWCLDQLETLQTRHSVGEMASNKFKRILNRELTHLSETSRSGNQVSEYISRTFLDQQTEVELPKVTAEEAPQPMSRISGLHGLCHGASLSSATVPRFGVQTDQEEQLAKTKALRPGSVMDQERDLLKTFQIPADTLATYLLMLEGHYHADVAYHNSLHAADVAQSTHVLLATPALEAVFTDLEILAALFASAIHDVDHPGVSNQFLINTNSELALMYNDASVLENHHLAVGFKLLQAKNCDIFQNLSTKQRLSLRRMVIDMVLATDMSKHMNLLADLKTMVETKKVTSLGVLLLDNYSDRIQVLQNLVHCADLSNPTKPLPLYRQWTDRIMAEFFHQGDRERESGLDISPMCDKHTASVEKSQVGFIDYIAHPLWETWADLVHPDAQDLLDTLEDNREWYQSKIPRSPSDLTNPEWGGPDRFQFELTLEEAEEEDEEEEEDGKREL</sequence>
<feature type="binding site" evidence="10">
    <location>
        <begin position="313"/>
        <end position="317"/>
    </location>
    <ligand>
        <name>AMP</name>
        <dbReference type="ChEBI" id="CHEBI:456215"/>
    </ligand>
</feature>
<feature type="binding site" evidence="11">
    <location>
        <position position="317"/>
    </location>
    <ligand>
        <name>Zn(2+)</name>
        <dbReference type="ChEBI" id="CHEBI:29105"/>
        <label>1</label>
    </ligand>
</feature>
<keyword evidence="5 11" id="KW-0479">Metal-binding</keyword>
<evidence type="ECO:0000256" key="12">
    <source>
        <dbReference type="RuleBase" id="RU363067"/>
    </source>
</evidence>
<dbReference type="GO" id="GO:0004115">
    <property type="term" value="F:3',5'-cyclic-AMP phosphodiesterase activity"/>
    <property type="evidence" value="ECO:0007669"/>
    <property type="project" value="UniProtKB-EC"/>
</dbReference>
<reference evidence="15 16" key="1">
    <citation type="journal article" date="2011" name="Nat. Biotechnol.">
        <title>Genome sequencing and comparison of two nonhuman primate animal models, the cynomolgus and Chinese rhesus macaques.</title>
        <authorList>
            <person name="Yan G."/>
            <person name="Zhang G."/>
            <person name="Fang X."/>
            <person name="Zhang Y."/>
            <person name="Li C."/>
            <person name="Ling F."/>
            <person name="Cooper D.N."/>
            <person name="Li Q."/>
            <person name="Li Y."/>
            <person name="van Gool A.J."/>
            <person name="Du H."/>
            <person name="Chen J."/>
            <person name="Chen R."/>
            <person name="Zhang P."/>
            <person name="Huang Z."/>
            <person name="Thompson J.R."/>
            <person name="Meng Y."/>
            <person name="Bai Y."/>
            <person name="Wang J."/>
            <person name="Zhuo M."/>
            <person name="Wang T."/>
            <person name="Huang Y."/>
            <person name="Wei L."/>
            <person name="Li J."/>
            <person name="Wang Z."/>
            <person name="Hu H."/>
            <person name="Yang P."/>
            <person name="Le L."/>
            <person name="Stenson P.D."/>
            <person name="Li B."/>
            <person name="Liu X."/>
            <person name="Ball E.V."/>
            <person name="An N."/>
            <person name="Huang Q."/>
            <person name="Zhang Y."/>
            <person name="Fan W."/>
            <person name="Zhang X."/>
            <person name="Li Y."/>
            <person name="Wang W."/>
            <person name="Katze M.G."/>
            <person name="Su B."/>
            <person name="Nielsen R."/>
            <person name="Yang H."/>
            <person name="Wang J."/>
            <person name="Wang X."/>
            <person name="Wang J."/>
        </authorList>
    </citation>
    <scope>NUCLEOTIDE SEQUENCE [LARGE SCALE GENOMIC DNA]</scope>
    <source>
        <strain evidence="15 16">CE-4</strain>
    </source>
</reference>
<feature type="domain" description="PDEase" evidence="14">
    <location>
        <begin position="217"/>
        <end position="566"/>
    </location>
</feature>
<name>G8F5C9_MACFA</name>
<dbReference type="SUPFAM" id="SSF109604">
    <property type="entry name" value="HD-domain/PDEase-like"/>
    <property type="match status" value="1"/>
</dbReference>
<evidence type="ECO:0000256" key="13">
    <source>
        <dbReference type="SAM" id="MobiDB-lite"/>
    </source>
</evidence>
<dbReference type="EC" id="3.1.4.-" evidence="12"/>
<evidence type="ECO:0000256" key="5">
    <source>
        <dbReference type="ARBA" id="ARBA00022723"/>
    </source>
</evidence>
<evidence type="ECO:0000256" key="1">
    <source>
        <dbReference type="ARBA" id="ARBA00001936"/>
    </source>
</evidence>
<evidence type="ECO:0000259" key="14">
    <source>
        <dbReference type="PROSITE" id="PS51845"/>
    </source>
</evidence>
<dbReference type="Proteomes" id="UP000009130">
    <property type="component" value="Unassembled WGS sequence"/>
</dbReference>
<evidence type="ECO:0000256" key="10">
    <source>
        <dbReference type="PIRSR" id="PIRSR623088-2"/>
    </source>
</evidence>
<keyword evidence="7" id="KW-0114">cAMP</keyword>
<feature type="binding site" evidence="10">
    <location>
        <position position="471"/>
    </location>
    <ligand>
        <name>AMP</name>
        <dbReference type="ChEBI" id="CHEBI:456215"/>
    </ligand>
</feature>
<dbReference type="Pfam" id="PF18100">
    <property type="entry name" value="PDE4_UCR"/>
    <property type="match status" value="1"/>
</dbReference>
<feature type="binding site" evidence="11">
    <location>
        <position position="354"/>
    </location>
    <ligand>
        <name>Zn(2+)</name>
        <dbReference type="ChEBI" id="CHEBI:29105"/>
        <label>2</label>
    </ligand>
</feature>
<comment type="catalytic activity">
    <reaction evidence="8">
        <text>3',5'-cyclic AMP + H2O = AMP + H(+)</text>
        <dbReference type="Rhea" id="RHEA:25277"/>
        <dbReference type="ChEBI" id="CHEBI:15377"/>
        <dbReference type="ChEBI" id="CHEBI:15378"/>
        <dbReference type="ChEBI" id="CHEBI:58165"/>
        <dbReference type="ChEBI" id="CHEBI:456215"/>
        <dbReference type="EC" id="3.1.4.53"/>
    </reaction>
    <physiologicalReaction direction="left-to-right" evidence="8">
        <dbReference type="Rhea" id="RHEA:25278"/>
    </physiologicalReaction>
</comment>
<organism evidence="16">
    <name type="scientific">Macaca fascicularis</name>
    <name type="common">Crab-eating macaque</name>
    <name type="synonym">Cynomolgus monkey</name>
    <dbReference type="NCBI Taxonomy" id="9541"/>
    <lineage>
        <taxon>Eukaryota</taxon>
        <taxon>Metazoa</taxon>
        <taxon>Chordata</taxon>
        <taxon>Craniata</taxon>
        <taxon>Vertebrata</taxon>
        <taxon>Euteleostomi</taxon>
        <taxon>Mammalia</taxon>
        <taxon>Eutheria</taxon>
        <taxon>Euarchontoglires</taxon>
        <taxon>Primates</taxon>
        <taxon>Haplorrhini</taxon>
        <taxon>Catarrhini</taxon>
        <taxon>Cercopithecidae</taxon>
        <taxon>Cercopithecinae</taxon>
        <taxon>Macaca</taxon>
    </lineage>
</organism>
<protein>
    <recommendedName>
        <fullName evidence="12">Phosphodiesterase</fullName>
        <ecNumber evidence="12">3.1.4.-</ecNumber>
    </recommendedName>
</protein>
<evidence type="ECO:0000256" key="4">
    <source>
        <dbReference type="ARBA" id="ARBA00009517"/>
    </source>
</evidence>
<evidence type="ECO:0000256" key="9">
    <source>
        <dbReference type="PIRSR" id="PIRSR623088-1"/>
    </source>
</evidence>
<feature type="binding site" evidence="10">
    <location>
        <position position="354"/>
    </location>
    <ligand>
        <name>AMP</name>
        <dbReference type="ChEBI" id="CHEBI:456215"/>
    </ligand>
</feature>
<comment type="cofactor">
    <cofactor evidence="1">
        <name>Mn(2+)</name>
        <dbReference type="ChEBI" id="CHEBI:29035"/>
    </cofactor>
</comment>
<dbReference type="EMBL" id="JH331511">
    <property type="protein sequence ID" value="EHH62493.1"/>
    <property type="molecule type" value="Genomic_DNA"/>
</dbReference>
<feature type="binding site" evidence="11">
    <location>
        <position position="354"/>
    </location>
    <ligand>
        <name>Zn(2+)</name>
        <dbReference type="ChEBI" id="CHEBI:29105"/>
        <label>1</label>
    </ligand>
</feature>